<dbReference type="Gene3D" id="3.20.20.80">
    <property type="entry name" value="Glycosidases"/>
    <property type="match status" value="2"/>
</dbReference>
<organism evidence="1 2">
    <name type="scientific">Pseudorhodoferax aquiterrae</name>
    <dbReference type="NCBI Taxonomy" id="747304"/>
    <lineage>
        <taxon>Bacteria</taxon>
        <taxon>Pseudomonadati</taxon>
        <taxon>Pseudomonadota</taxon>
        <taxon>Betaproteobacteria</taxon>
        <taxon>Burkholderiales</taxon>
        <taxon>Comamonadaceae</taxon>
    </lineage>
</organism>
<reference evidence="2" key="1">
    <citation type="journal article" date="2019" name="Int. J. Syst. Evol. Microbiol.">
        <title>The Global Catalogue of Microorganisms (GCM) 10K type strain sequencing project: providing services to taxonomists for standard genome sequencing and annotation.</title>
        <authorList>
            <consortium name="The Broad Institute Genomics Platform"/>
            <consortium name="The Broad Institute Genome Sequencing Center for Infectious Disease"/>
            <person name="Wu L."/>
            <person name="Ma J."/>
        </authorList>
    </citation>
    <scope>NUCLEOTIDE SEQUENCE [LARGE SCALE GENOMIC DNA]</scope>
    <source>
        <strain evidence="2">KCTC 23314</strain>
    </source>
</reference>
<comment type="caution">
    <text evidence="1">The sequence shown here is derived from an EMBL/GenBank/DDBJ whole genome shotgun (WGS) entry which is preliminary data.</text>
</comment>
<evidence type="ECO:0008006" key="3">
    <source>
        <dbReference type="Google" id="ProtNLM"/>
    </source>
</evidence>
<dbReference type="InterPro" id="IPR017853">
    <property type="entry name" value="GH"/>
</dbReference>
<dbReference type="Gene3D" id="3.40.50.2000">
    <property type="entry name" value="Glycogen Phosphorylase B"/>
    <property type="match status" value="1"/>
</dbReference>
<dbReference type="SUPFAM" id="SSF51445">
    <property type="entry name" value="(Trans)glycosidases"/>
    <property type="match status" value="1"/>
</dbReference>
<dbReference type="RefSeq" id="WP_189688794.1">
    <property type="nucleotide sequence ID" value="NZ_BMYK01000015.1"/>
</dbReference>
<protein>
    <recommendedName>
        <fullName evidence="3">Glycosyltransferase</fullName>
    </recommendedName>
</protein>
<dbReference type="EMBL" id="BMYK01000015">
    <property type="protein sequence ID" value="GHC91956.1"/>
    <property type="molecule type" value="Genomic_DNA"/>
</dbReference>
<evidence type="ECO:0000313" key="1">
    <source>
        <dbReference type="EMBL" id="GHC91956.1"/>
    </source>
</evidence>
<proteinExistence type="predicted"/>
<dbReference type="SUPFAM" id="SSF53756">
    <property type="entry name" value="UDP-Glycosyltransferase/glycogen phosphorylase"/>
    <property type="match status" value="1"/>
</dbReference>
<accession>A0ABQ3G5V4</accession>
<name>A0ABQ3G5V4_9BURK</name>
<evidence type="ECO:0000313" key="2">
    <source>
        <dbReference type="Proteomes" id="UP000626210"/>
    </source>
</evidence>
<dbReference type="Proteomes" id="UP000626210">
    <property type="component" value="Unassembled WGS sequence"/>
</dbReference>
<gene>
    <name evidence="1" type="ORF">GCM10007320_41350</name>
</gene>
<sequence length="780" mass="84155">MQETDGRQAGGTAAWEQPVSLRSFWMGGFEGADHLDPQCRPLDMASAHGHLAQLEDDYARAAAAGLQTVRESIGWRLCEPRPGVFDLARPLRMARCARRHGLQILWTVMHYGTPPDVDLRDDALIDRFAAFAAAVAQALGGQGAEPPIYTLVNEISFLSWAVAHTNMLGAYQGAQERRPSTRASGYEVKRRLVRATLAAAEAVRRIDPQARFLQVEPLVHVVAPAGRPELAPLAAQVAAYQWQAWDLLAGLAEPGLGGGPGMLDLLGVNHYHSGQWEVETEQRLWWHARDPRRRGLDMLLHDAWQRYGRPLLVAETSHVGAGRAAWLGDVACQALRARAAGVPLLGLCLYPLVDRPDWNDASAWHHSGLWDVAPAPAARAPFERVLHRPYARALALWQQRLPEPAAAPEPPTLAVFSHRPWDPLQHRTLHLMTELAVDHRIVFIEPPVPGEGPARLLRSCPWPGVEVLQPLLPGASDGFDGAPPPAMAALLAPEIVPGALAWACTPLALPLLRALRLCPAVYDCAEGPPVGALAPRWRLQQARLLRGAAQVCAAGPALARALARQRPGVQSLFQAVDAAHFTPAAVAPGGSEAQEAARLLGGLVGPVLCHVGRISAHVNLALLAAIADARPHWQLVLIGPVALPVDTPLPQRPNLHWLGAQPYSLLPALLARVQLGLLAWHRDAHTALAHPPQLLEFLAAGKPVVSVPLPDVHDLYAAVVDTAEDAAGFVQACEAALQREGVHDLHRHARIQAMLARCSWERRAQTVRALLQAAAAGAAA</sequence>
<keyword evidence="2" id="KW-1185">Reference proteome</keyword>